<accession>A0A8R1EFR2</accession>
<keyword evidence="2" id="KW-1185">Reference proteome</keyword>
<evidence type="ECO:0000313" key="1">
    <source>
        <dbReference type="EnsemblMetazoa" id="CJA34025b.1"/>
    </source>
</evidence>
<sequence>MAEREAREAEMEEILKKRKVQLARIAKRRKEKREEMKRRRALKKLPIEKIEENNVRRSPVSKRVTFNEKMFQLLEDYGISSFRVETADYT</sequence>
<name>A0A8R1EFR2_CAEJA</name>
<dbReference type="EnsemblMetazoa" id="CJA34025b.1">
    <property type="protein sequence ID" value="CJA34025b.1"/>
    <property type="gene ID" value="WBGene00209872"/>
</dbReference>
<reference evidence="2" key="1">
    <citation type="submission" date="2010-08" db="EMBL/GenBank/DDBJ databases">
        <authorList>
            <consortium name="Caenorhabditis japonica Sequencing Consortium"/>
            <person name="Wilson R.K."/>
        </authorList>
    </citation>
    <scope>NUCLEOTIDE SEQUENCE [LARGE SCALE GENOMIC DNA]</scope>
    <source>
        <strain evidence="2">DF5081</strain>
    </source>
</reference>
<proteinExistence type="predicted"/>
<organism evidence="1 2">
    <name type="scientific">Caenorhabditis japonica</name>
    <dbReference type="NCBI Taxonomy" id="281687"/>
    <lineage>
        <taxon>Eukaryota</taxon>
        <taxon>Metazoa</taxon>
        <taxon>Ecdysozoa</taxon>
        <taxon>Nematoda</taxon>
        <taxon>Chromadorea</taxon>
        <taxon>Rhabditida</taxon>
        <taxon>Rhabditina</taxon>
        <taxon>Rhabditomorpha</taxon>
        <taxon>Rhabditoidea</taxon>
        <taxon>Rhabditidae</taxon>
        <taxon>Peloderinae</taxon>
        <taxon>Caenorhabditis</taxon>
    </lineage>
</organism>
<dbReference type="Proteomes" id="UP000005237">
    <property type="component" value="Unassembled WGS sequence"/>
</dbReference>
<evidence type="ECO:0000313" key="2">
    <source>
        <dbReference type="Proteomes" id="UP000005237"/>
    </source>
</evidence>
<reference evidence="1" key="2">
    <citation type="submission" date="2022-06" db="UniProtKB">
        <authorList>
            <consortium name="EnsemblMetazoa"/>
        </authorList>
    </citation>
    <scope>IDENTIFICATION</scope>
    <source>
        <strain evidence="1">DF5081</strain>
    </source>
</reference>
<dbReference type="AlphaFoldDB" id="A0A8R1EFR2"/>
<protein>
    <submittedName>
        <fullName evidence="1">Uncharacterized protein</fullName>
    </submittedName>
</protein>